<reference evidence="2 3" key="1">
    <citation type="submission" date="2017-04" db="EMBL/GenBank/DDBJ databases">
        <authorList>
            <person name="Afonso C.L."/>
            <person name="Miller P.J."/>
            <person name="Scott M.A."/>
            <person name="Spackman E."/>
            <person name="Goraichik I."/>
            <person name="Dimitrov K.M."/>
            <person name="Suarez D.L."/>
            <person name="Swayne D.E."/>
        </authorList>
    </citation>
    <scope>NUCLEOTIDE SEQUENCE [LARGE SCALE GENOMIC DNA]</scope>
    <source>
        <strain evidence="2 3">DSM 5090</strain>
    </source>
</reference>
<organism evidence="2 3">
    <name type="scientific">Sporomusa malonica</name>
    <dbReference type="NCBI Taxonomy" id="112901"/>
    <lineage>
        <taxon>Bacteria</taxon>
        <taxon>Bacillati</taxon>
        <taxon>Bacillota</taxon>
        <taxon>Negativicutes</taxon>
        <taxon>Selenomonadales</taxon>
        <taxon>Sporomusaceae</taxon>
        <taxon>Sporomusa</taxon>
    </lineage>
</organism>
<gene>
    <name evidence="2" type="ORF">SAMN04488500_10884</name>
</gene>
<dbReference type="EMBL" id="FWXI01000008">
    <property type="protein sequence ID" value="SMC75299.1"/>
    <property type="molecule type" value="Genomic_DNA"/>
</dbReference>
<evidence type="ECO:0000313" key="3">
    <source>
        <dbReference type="Proteomes" id="UP000192738"/>
    </source>
</evidence>
<dbReference type="STRING" id="112901.SAMN04488500_10884"/>
<protein>
    <submittedName>
        <fullName evidence="2">Uncharacterized protein</fullName>
    </submittedName>
</protein>
<dbReference type="OrthoDB" id="1684325at2"/>
<proteinExistence type="predicted"/>
<keyword evidence="1" id="KW-0732">Signal</keyword>
<keyword evidence="3" id="KW-1185">Reference proteome</keyword>
<feature type="signal peptide" evidence="1">
    <location>
        <begin position="1"/>
        <end position="26"/>
    </location>
</feature>
<evidence type="ECO:0000256" key="1">
    <source>
        <dbReference type="SAM" id="SignalP"/>
    </source>
</evidence>
<name>A0A1W2BQU3_9FIRM</name>
<dbReference type="Proteomes" id="UP000192738">
    <property type="component" value="Unassembled WGS sequence"/>
</dbReference>
<dbReference type="AlphaFoldDB" id="A0A1W2BQU3"/>
<dbReference type="RefSeq" id="WP_084575786.1">
    <property type="nucleotide sequence ID" value="NZ_CP155572.1"/>
</dbReference>
<accession>A0A1W2BQU3</accession>
<feature type="chain" id="PRO_5038464464" evidence="1">
    <location>
        <begin position="27"/>
        <end position="65"/>
    </location>
</feature>
<sequence length="65" mass="7406">MKSRLLVAALSVVVFTMVAIIAPVEAAALSNQDANLTQMKADEKRIKKLRHGYIKYDGNKVYYYW</sequence>
<evidence type="ECO:0000313" key="2">
    <source>
        <dbReference type="EMBL" id="SMC75299.1"/>
    </source>
</evidence>